<feature type="domain" description="HIT-type" evidence="2">
    <location>
        <begin position="3"/>
        <end position="35"/>
    </location>
</feature>
<dbReference type="Proteomes" id="UP001314205">
    <property type="component" value="Unassembled WGS sequence"/>
</dbReference>
<protein>
    <recommendedName>
        <fullName evidence="2">HIT-type domain-containing protein</fullName>
    </recommendedName>
</protein>
<name>A0AAV1KC45_9NEOP</name>
<dbReference type="GO" id="GO:0008270">
    <property type="term" value="F:zinc ion binding"/>
    <property type="evidence" value="ECO:0007669"/>
    <property type="project" value="UniProtKB-UniRule"/>
</dbReference>
<accession>A0AAV1KC45</accession>
<gene>
    <name evidence="3" type="ORF">PARMNEM_LOCUS2203</name>
</gene>
<dbReference type="Gene3D" id="3.30.60.190">
    <property type="match status" value="1"/>
</dbReference>
<dbReference type="CDD" id="cd23024">
    <property type="entry name" value="zf-HIT_ZNHIT2-3"/>
    <property type="match status" value="1"/>
</dbReference>
<dbReference type="AlphaFoldDB" id="A0AAV1KC45"/>
<evidence type="ECO:0000313" key="4">
    <source>
        <dbReference type="Proteomes" id="UP001314205"/>
    </source>
</evidence>
<dbReference type="SUPFAM" id="SSF144232">
    <property type="entry name" value="HIT/MYND zinc finger-like"/>
    <property type="match status" value="1"/>
</dbReference>
<proteinExistence type="predicted"/>
<dbReference type="InterPro" id="IPR048371">
    <property type="entry name" value="ZNHIT3_C"/>
</dbReference>
<keyword evidence="1" id="KW-0862">Zinc</keyword>
<sequence length="130" mass="14919">MSCIHCGNNSKYKCPTCLQPYCSVACYKCHKENPCSAPTPTEPPVNYTEENKIEYEYPTEDTVPIEKLKLLEQSSELKKCIENPHLREMLEILDKSSHPDALIREYMIEPIFTEFADACLNVVQPKNDDC</sequence>
<dbReference type="InterPro" id="IPR007529">
    <property type="entry name" value="Znf_HIT"/>
</dbReference>
<reference evidence="3 4" key="1">
    <citation type="submission" date="2023-11" db="EMBL/GenBank/DDBJ databases">
        <authorList>
            <person name="Hedman E."/>
            <person name="Englund M."/>
            <person name="Stromberg M."/>
            <person name="Nyberg Akerstrom W."/>
            <person name="Nylinder S."/>
            <person name="Jareborg N."/>
            <person name="Kallberg Y."/>
            <person name="Kronander E."/>
        </authorList>
    </citation>
    <scope>NUCLEOTIDE SEQUENCE [LARGE SCALE GENOMIC DNA]</scope>
</reference>
<keyword evidence="1" id="KW-0863">Zinc-finger</keyword>
<organism evidence="3 4">
    <name type="scientific">Parnassius mnemosyne</name>
    <name type="common">clouded apollo</name>
    <dbReference type="NCBI Taxonomy" id="213953"/>
    <lineage>
        <taxon>Eukaryota</taxon>
        <taxon>Metazoa</taxon>
        <taxon>Ecdysozoa</taxon>
        <taxon>Arthropoda</taxon>
        <taxon>Hexapoda</taxon>
        <taxon>Insecta</taxon>
        <taxon>Pterygota</taxon>
        <taxon>Neoptera</taxon>
        <taxon>Endopterygota</taxon>
        <taxon>Lepidoptera</taxon>
        <taxon>Glossata</taxon>
        <taxon>Ditrysia</taxon>
        <taxon>Papilionoidea</taxon>
        <taxon>Papilionidae</taxon>
        <taxon>Parnassiinae</taxon>
        <taxon>Parnassini</taxon>
        <taxon>Parnassius</taxon>
        <taxon>Driopa</taxon>
    </lineage>
</organism>
<evidence type="ECO:0000313" key="3">
    <source>
        <dbReference type="EMBL" id="CAK1580395.1"/>
    </source>
</evidence>
<dbReference type="EMBL" id="CAVLGL010000013">
    <property type="protein sequence ID" value="CAK1580395.1"/>
    <property type="molecule type" value="Genomic_DNA"/>
</dbReference>
<dbReference type="PROSITE" id="PS51083">
    <property type="entry name" value="ZF_HIT"/>
    <property type="match status" value="1"/>
</dbReference>
<comment type="caution">
    <text evidence="3">The sequence shown here is derived from an EMBL/GenBank/DDBJ whole genome shotgun (WGS) entry which is preliminary data.</text>
</comment>
<keyword evidence="4" id="KW-1185">Reference proteome</keyword>
<evidence type="ECO:0000256" key="1">
    <source>
        <dbReference type="PROSITE-ProRule" id="PRU00453"/>
    </source>
</evidence>
<dbReference type="Pfam" id="PF21373">
    <property type="entry name" value="ZNHIT3_C"/>
    <property type="match status" value="1"/>
</dbReference>
<dbReference type="Pfam" id="PF04438">
    <property type="entry name" value="zf-HIT"/>
    <property type="match status" value="1"/>
</dbReference>
<keyword evidence="1" id="KW-0479">Metal-binding</keyword>
<evidence type="ECO:0000259" key="2">
    <source>
        <dbReference type="PROSITE" id="PS51083"/>
    </source>
</evidence>